<feature type="domain" description="Mur ligase C-terminal" evidence="9">
    <location>
        <begin position="311"/>
        <end position="428"/>
    </location>
</feature>
<evidence type="ECO:0000256" key="7">
    <source>
        <dbReference type="HAMAP-Rule" id="MF_00639"/>
    </source>
</evidence>
<dbReference type="Pfam" id="PF08245">
    <property type="entry name" value="Mur_ligase_M"/>
    <property type="match status" value="1"/>
</dbReference>
<dbReference type="GO" id="GO:0071555">
    <property type="term" value="P:cell wall organization"/>
    <property type="evidence" value="ECO:0007669"/>
    <property type="project" value="UniProtKB-KW"/>
</dbReference>
<dbReference type="UniPathway" id="UPA00219"/>
<evidence type="ECO:0000256" key="5">
    <source>
        <dbReference type="ARBA" id="ARBA00022741"/>
    </source>
</evidence>
<gene>
    <name evidence="7" type="primary">murD</name>
    <name evidence="11" type="ORF">A3D51_03465</name>
</gene>
<dbReference type="NCBIfam" id="TIGR01087">
    <property type="entry name" value="murD"/>
    <property type="match status" value="1"/>
</dbReference>
<dbReference type="GO" id="GO:0005524">
    <property type="term" value="F:ATP binding"/>
    <property type="evidence" value="ECO:0007669"/>
    <property type="project" value="UniProtKB-UniRule"/>
</dbReference>
<protein>
    <recommendedName>
        <fullName evidence="7 8">UDP-N-acetylmuramoylalanine--D-glutamate ligase</fullName>
        <ecNumber evidence="7 8">6.3.2.9</ecNumber>
    </recommendedName>
    <alternativeName>
        <fullName evidence="7">D-glutamic acid-adding enzyme</fullName>
    </alternativeName>
    <alternativeName>
        <fullName evidence="7">UDP-N-acetylmuramoyl-L-alanyl-D-glutamate synthetase</fullName>
    </alternativeName>
</protein>
<feature type="domain" description="Mur ligase central" evidence="10">
    <location>
        <begin position="123"/>
        <end position="233"/>
    </location>
</feature>
<dbReference type="Gene3D" id="3.90.190.20">
    <property type="entry name" value="Mur ligase, C-terminal domain"/>
    <property type="match status" value="1"/>
</dbReference>
<dbReference type="GO" id="GO:0051301">
    <property type="term" value="P:cell division"/>
    <property type="evidence" value="ECO:0007669"/>
    <property type="project" value="UniProtKB-KW"/>
</dbReference>
<dbReference type="EC" id="6.3.2.9" evidence="7 8"/>
<dbReference type="SUPFAM" id="SSF53244">
    <property type="entry name" value="MurD-like peptide ligases, peptide-binding domain"/>
    <property type="match status" value="1"/>
</dbReference>
<dbReference type="InterPro" id="IPR036615">
    <property type="entry name" value="Mur_ligase_C_dom_sf"/>
</dbReference>
<keyword evidence="7 8" id="KW-0961">Cell wall biogenesis/degradation</keyword>
<dbReference type="GO" id="GO:0005737">
    <property type="term" value="C:cytoplasm"/>
    <property type="evidence" value="ECO:0007669"/>
    <property type="project" value="UniProtKB-SubCell"/>
</dbReference>
<proteinExistence type="inferred from homology"/>
<dbReference type="Proteomes" id="UP000179118">
    <property type="component" value="Unassembled WGS sequence"/>
</dbReference>
<evidence type="ECO:0000256" key="4">
    <source>
        <dbReference type="ARBA" id="ARBA00022598"/>
    </source>
</evidence>
<evidence type="ECO:0000256" key="3">
    <source>
        <dbReference type="ARBA" id="ARBA00022490"/>
    </source>
</evidence>
<keyword evidence="5 7" id="KW-0547">Nucleotide-binding</keyword>
<dbReference type="SUPFAM" id="SSF51984">
    <property type="entry name" value="MurCD N-terminal domain"/>
    <property type="match status" value="1"/>
</dbReference>
<feature type="binding site" evidence="7">
    <location>
        <begin position="125"/>
        <end position="131"/>
    </location>
    <ligand>
        <name>ATP</name>
        <dbReference type="ChEBI" id="CHEBI:30616"/>
    </ligand>
</feature>
<dbReference type="Gene3D" id="3.40.50.720">
    <property type="entry name" value="NAD(P)-binding Rossmann-like Domain"/>
    <property type="match status" value="1"/>
</dbReference>
<organism evidence="11 12">
    <name type="scientific">Candidatus Yonathbacteria bacterium RIFCSPHIGHO2_02_FULL_44_14</name>
    <dbReference type="NCBI Taxonomy" id="1802724"/>
    <lineage>
        <taxon>Bacteria</taxon>
        <taxon>Candidatus Yonathiibacteriota</taxon>
    </lineage>
</organism>
<dbReference type="HAMAP" id="MF_00639">
    <property type="entry name" value="MurD"/>
    <property type="match status" value="1"/>
</dbReference>
<dbReference type="GO" id="GO:0009252">
    <property type="term" value="P:peptidoglycan biosynthetic process"/>
    <property type="evidence" value="ECO:0007669"/>
    <property type="project" value="UniProtKB-UniRule"/>
</dbReference>
<dbReference type="Gene3D" id="3.40.1190.10">
    <property type="entry name" value="Mur-like, catalytic domain"/>
    <property type="match status" value="1"/>
</dbReference>
<evidence type="ECO:0000256" key="1">
    <source>
        <dbReference type="ARBA" id="ARBA00004496"/>
    </source>
</evidence>
<keyword evidence="7 8" id="KW-0133">Cell shape</keyword>
<dbReference type="InterPro" id="IPR005762">
    <property type="entry name" value="MurD"/>
</dbReference>
<comment type="function">
    <text evidence="7 8">Cell wall formation. Catalyzes the addition of glutamate to the nucleotide precursor UDP-N-acetylmuramoyl-L-alanine (UMA).</text>
</comment>
<evidence type="ECO:0000259" key="9">
    <source>
        <dbReference type="Pfam" id="PF02875"/>
    </source>
</evidence>
<keyword evidence="7 8" id="KW-0131">Cell cycle</keyword>
<dbReference type="Pfam" id="PF02875">
    <property type="entry name" value="Mur_ligase_C"/>
    <property type="match status" value="1"/>
</dbReference>
<keyword evidence="3 7" id="KW-0963">Cytoplasm</keyword>
<comment type="similarity">
    <text evidence="7">Belongs to the MurCDEF family.</text>
</comment>
<dbReference type="Pfam" id="PF21799">
    <property type="entry name" value="MurD-like_N"/>
    <property type="match status" value="1"/>
</dbReference>
<dbReference type="EMBL" id="MHUT01000022">
    <property type="protein sequence ID" value="OHA80347.1"/>
    <property type="molecule type" value="Genomic_DNA"/>
</dbReference>
<evidence type="ECO:0000259" key="10">
    <source>
        <dbReference type="Pfam" id="PF08245"/>
    </source>
</evidence>
<dbReference type="SUPFAM" id="SSF53623">
    <property type="entry name" value="MurD-like peptide ligases, catalytic domain"/>
    <property type="match status" value="1"/>
</dbReference>
<reference evidence="11 12" key="1">
    <citation type="journal article" date="2016" name="Nat. Commun.">
        <title>Thousands of microbial genomes shed light on interconnected biogeochemical processes in an aquifer system.</title>
        <authorList>
            <person name="Anantharaman K."/>
            <person name="Brown C.T."/>
            <person name="Hug L.A."/>
            <person name="Sharon I."/>
            <person name="Castelle C.J."/>
            <person name="Probst A.J."/>
            <person name="Thomas B.C."/>
            <person name="Singh A."/>
            <person name="Wilkins M.J."/>
            <person name="Karaoz U."/>
            <person name="Brodie E.L."/>
            <person name="Williams K.H."/>
            <person name="Hubbard S.S."/>
            <person name="Banfield J.F."/>
        </authorList>
    </citation>
    <scope>NUCLEOTIDE SEQUENCE [LARGE SCALE GENOMIC DNA]</scope>
</reference>
<dbReference type="GO" id="GO:0008764">
    <property type="term" value="F:UDP-N-acetylmuramoylalanine-D-glutamate ligase activity"/>
    <property type="evidence" value="ECO:0007669"/>
    <property type="project" value="UniProtKB-UniRule"/>
</dbReference>
<dbReference type="AlphaFoldDB" id="A0A1G2S5T0"/>
<evidence type="ECO:0000313" key="11">
    <source>
        <dbReference type="EMBL" id="OHA80347.1"/>
    </source>
</evidence>
<keyword evidence="4 7" id="KW-0436">Ligase</keyword>
<keyword evidence="6 7" id="KW-0067">ATP-binding</keyword>
<comment type="subcellular location">
    <subcellularLocation>
        <location evidence="1 7 8">Cytoplasm</location>
    </subcellularLocation>
</comment>
<evidence type="ECO:0000256" key="8">
    <source>
        <dbReference type="RuleBase" id="RU003664"/>
    </source>
</evidence>
<evidence type="ECO:0000256" key="2">
    <source>
        <dbReference type="ARBA" id="ARBA00004752"/>
    </source>
</evidence>
<evidence type="ECO:0000313" key="12">
    <source>
        <dbReference type="Proteomes" id="UP000179118"/>
    </source>
</evidence>
<keyword evidence="7 8" id="KW-0573">Peptidoglycan synthesis</keyword>
<dbReference type="InterPro" id="IPR036565">
    <property type="entry name" value="Mur-like_cat_sf"/>
</dbReference>
<name>A0A1G2S5T0_9BACT</name>
<sequence length="453" mass="49871">MNETSYETFFKGKKITMLGLGLLGRGVNVAKFLAELDAELIITDLKDSTALAPSLKQLTKFKNIRYVFGEHRFEDFKNCDMVIKAAGVPLDSPYIAEANKNKIPVEMDASLFAKFTPATIVGVTGTRGKSTVTHLIAHILERAYPKHVFVGGNVRGIATLPLLRKTKVGDIVVLELDSWQLQGFGEAKLSPNIAVFTNFLPDHLNYYKGDMRKYFDDKANIFKHQKEDEVLVLGEQLLKTQEGRSFLDAKRKGGPSWVVARKSIVPKSWKIKIPGEHNLANIACAILACKELDVPKDAIKKGVESFVGVPGRLELVCTIGGVKYYNDTTATTPDGNRAALEALGAKNKKNIILIAGGADKNLDYTDMAKFVHKTVKGLVLIEGVATEKLLAKIPKKTSYPVYIVDSMRDAVEAARDFARYGDTILLSPGAASFGVFKNEFDRGDQFVKLVKNI</sequence>
<dbReference type="PANTHER" id="PTHR43692">
    <property type="entry name" value="UDP-N-ACETYLMURAMOYLALANINE--D-GLUTAMATE LIGASE"/>
    <property type="match status" value="1"/>
</dbReference>
<dbReference type="InterPro" id="IPR004101">
    <property type="entry name" value="Mur_ligase_C"/>
</dbReference>
<dbReference type="InterPro" id="IPR013221">
    <property type="entry name" value="Mur_ligase_cen"/>
</dbReference>
<evidence type="ECO:0000256" key="6">
    <source>
        <dbReference type="ARBA" id="ARBA00022840"/>
    </source>
</evidence>
<accession>A0A1G2S5T0</accession>
<comment type="caution">
    <text evidence="11">The sequence shown here is derived from an EMBL/GenBank/DDBJ whole genome shotgun (WGS) entry which is preliminary data.</text>
</comment>
<dbReference type="PANTHER" id="PTHR43692:SF1">
    <property type="entry name" value="UDP-N-ACETYLMURAMOYLALANINE--D-GLUTAMATE LIGASE"/>
    <property type="match status" value="1"/>
</dbReference>
<comment type="catalytic activity">
    <reaction evidence="7 8">
        <text>UDP-N-acetyl-alpha-D-muramoyl-L-alanine + D-glutamate + ATP = UDP-N-acetyl-alpha-D-muramoyl-L-alanyl-D-glutamate + ADP + phosphate + H(+)</text>
        <dbReference type="Rhea" id="RHEA:16429"/>
        <dbReference type="ChEBI" id="CHEBI:15378"/>
        <dbReference type="ChEBI" id="CHEBI:29986"/>
        <dbReference type="ChEBI" id="CHEBI:30616"/>
        <dbReference type="ChEBI" id="CHEBI:43474"/>
        <dbReference type="ChEBI" id="CHEBI:83898"/>
        <dbReference type="ChEBI" id="CHEBI:83900"/>
        <dbReference type="ChEBI" id="CHEBI:456216"/>
        <dbReference type="EC" id="6.3.2.9"/>
    </reaction>
</comment>
<keyword evidence="7 8" id="KW-0132">Cell division</keyword>
<comment type="pathway">
    <text evidence="2 7 8">Cell wall biogenesis; peptidoglycan biosynthesis.</text>
</comment>
<dbReference type="GO" id="GO:0008360">
    <property type="term" value="P:regulation of cell shape"/>
    <property type="evidence" value="ECO:0007669"/>
    <property type="project" value="UniProtKB-KW"/>
</dbReference>